<dbReference type="Pfam" id="PF02872">
    <property type="entry name" value="5_nucleotid_C"/>
    <property type="match status" value="1"/>
</dbReference>
<dbReference type="GO" id="GO:0016787">
    <property type="term" value="F:hydrolase activity"/>
    <property type="evidence" value="ECO:0007669"/>
    <property type="project" value="InterPro"/>
</dbReference>
<evidence type="ECO:0000259" key="1">
    <source>
        <dbReference type="Pfam" id="PF02872"/>
    </source>
</evidence>
<gene>
    <name evidence="2" type="ORF">MNBD_GAMMA21-1414</name>
</gene>
<dbReference type="NCBIfam" id="TIGR04486">
    <property type="entry name" value="thiosulf_SoxB"/>
    <property type="match status" value="1"/>
</dbReference>
<sequence>MSLNRREFIQIMGIAATAGLVPGCDKNESSAKKGTATSGATAARSPEDLYNVPKFGNVSLMHMTDCHAQLNPIYFREPNVNLGVGNSFGQPPHIVGDKMLKHFGVAPNSIESHAFTYLDYIEAAKKYGKVGGFAHLRTLVKKLRADHGANRTLLIDGGDTWQGSGTAFWTRGKDMVGATNLLGVDVMTGHWEFTYLDKEVISNVKDFKGDFVCQNVFVKDESSFDYEFGEFEGFDENTSRAFKPYTIKDMGGVRVAVIGQAFPYTPIANPGRFIPHWTFGIRDGDMQSIVDTVRETEKPDAVIVISHNGMDVDLKMASVVSGIDAIFGGHTHDGVPSPTVVKNKGGQTLVTNAGSNGKFLGFMQMDVRNGKVQDFRYRLLPVFSNLLEADKEMTTYIEDVRKPYVETLTEELAVADPEGGELFRRGNFNGTFDQIICDALNAVNDSQISLSPGFRWGTTVLPGQTITMDNVMDQTCITYPETYSRDMKGSDLKLILEDVADNLFNTDPYKQQGGDMVRVGGLDYTMDISKPIDKRITDMRLDDGTEINLDKNYKVSGWATVGSKAPGEPIWETVAKYLRSEKVAKVKKLNVPKIIGAKGNPGIAEYRGKQG</sequence>
<dbReference type="Gene3D" id="3.60.21.10">
    <property type="match status" value="1"/>
</dbReference>
<feature type="domain" description="5'-Nucleotidase C-terminal" evidence="1">
    <location>
        <begin position="431"/>
        <end position="559"/>
    </location>
</feature>
<dbReference type="InterPro" id="IPR030998">
    <property type="entry name" value="Thiosulf_SoxB"/>
</dbReference>
<organism evidence="2">
    <name type="scientific">hydrothermal vent metagenome</name>
    <dbReference type="NCBI Taxonomy" id="652676"/>
    <lineage>
        <taxon>unclassified sequences</taxon>
        <taxon>metagenomes</taxon>
        <taxon>ecological metagenomes</taxon>
    </lineage>
</organism>
<dbReference type="InterPro" id="IPR029052">
    <property type="entry name" value="Metallo-depent_PP-like"/>
</dbReference>
<dbReference type="AlphaFoldDB" id="A0A3B1AMT9"/>
<dbReference type="SUPFAM" id="SSF56300">
    <property type="entry name" value="Metallo-dependent phosphatases"/>
    <property type="match status" value="1"/>
</dbReference>
<dbReference type="InterPro" id="IPR006179">
    <property type="entry name" value="5_nucleotidase/apyrase"/>
</dbReference>
<dbReference type="GO" id="GO:0030288">
    <property type="term" value="C:outer membrane-bounded periplasmic space"/>
    <property type="evidence" value="ECO:0007669"/>
    <property type="project" value="TreeGrafter"/>
</dbReference>
<dbReference type="InterPro" id="IPR006311">
    <property type="entry name" value="TAT_signal"/>
</dbReference>
<dbReference type="Gene3D" id="6.10.140.570">
    <property type="match status" value="1"/>
</dbReference>
<evidence type="ECO:0000313" key="2">
    <source>
        <dbReference type="EMBL" id="VAW95214.1"/>
    </source>
</evidence>
<accession>A0A3B1AMT9</accession>
<dbReference type="InterPro" id="IPR008334">
    <property type="entry name" value="5'-Nucleotdase_C"/>
</dbReference>
<reference evidence="2" key="1">
    <citation type="submission" date="2018-06" db="EMBL/GenBank/DDBJ databases">
        <authorList>
            <person name="Zhirakovskaya E."/>
        </authorList>
    </citation>
    <scope>NUCLEOTIDE SEQUENCE</scope>
</reference>
<dbReference type="PANTHER" id="PTHR11575">
    <property type="entry name" value="5'-NUCLEOTIDASE-RELATED"/>
    <property type="match status" value="1"/>
</dbReference>
<dbReference type="InterPro" id="IPR036907">
    <property type="entry name" value="5'-Nucleotdase_C_sf"/>
</dbReference>
<dbReference type="SUPFAM" id="SSF55816">
    <property type="entry name" value="5'-nucleotidase (syn. UDP-sugar hydrolase), C-terminal domain"/>
    <property type="match status" value="1"/>
</dbReference>
<dbReference type="EMBL" id="UOFR01000032">
    <property type="protein sequence ID" value="VAW95214.1"/>
    <property type="molecule type" value="Genomic_DNA"/>
</dbReference>
<protein>
    <submittedName>
        <fullName evidence="2">Sulfur oxidation protein SoxB</fullName>
    </submittedName>
</protein>
<dbReference type="PROSITE" id="PS51318">
    <property type="entry name" value="TAT"/>
    <property type="match status" value="1"/>
</dbReference>
<dbReference type="PANTHER" id="PTHR11575:SF42">
    <property type="entry name" value="SULFUR OXIDATION PROTEIN SOXB"/>
    <property type="match status" value="1"/>
</dbReference>
<dbReference type="GO" id="GO:0009166">
    <property type="term" value="P:nucleotide catabolic process"/>
    <property type="evidence" value="ECO:0007669"/>
    <property type="project" value="InterPro"/>
</dbReference>
<dbReference type="CDD" id="cd07411">
    <property type="entry name" value="MPP_SoxB_N"/>
    <property type="match status" value="1"/>
</dbReference>
<proteinExistence type="predicted"/>
<name>A0A3B1AMT9_9ZZZZ</name>
<dbReference type="InterPro" id="IPR041829">
    <property type="entry name" value="SoxB_N"/>
</dbReference>
<dbReference type="Gene3D" id="3.90.780.10">
    <property type="entry name" value="5'-Nucleotidase, C-terminal domain"/>
    <property type="match status" value="1"/>
</dbReference>
<dbReference type="PRINTS" id="PR01607">
    <property type="entry name" value="APYRASEFAMLY"/>
</dbReference>